<feature type="compositionally biased region" description="Basic and acidic residues" evidence="2">
    <location>
        <begin position="535"/>
        <end position="551"/>
    </location>
</feature>
<dbReference type="AlphaFoldDB" id="A0A812PWP1"/>
<evidence type="ECO:0000256" key="2">
    <source>
        <dbReference type="SAM" id="MobiDB-lite"/>
    </source>
</evidence>
<comment type="caution">
    <text evidence="3">The sequence shown here is derived from an EMBL/GenBank/DDBJ whole genome shotgun (WGS) entry which is preliminary data.</text>
</comment>
<gene>
    <name evidence="3" type="primary">GIP</name>
    <name evidence="3" type="ORF">SPIL2461_LOCUS8527</name>
</gene>
<sequence>VNDEIGIIYSDNAPELKDVDDQGGEPPKPEDPKSLPKGSAEGYNWDGVRLVRNKKGSKRPPDTPSEFWHMYSAKQREEDIARYQRKVELEEERLRKEREAEAPAMPVVHGELSQEHRERIALLFWDKLAEVAEQQLALVARLVSQSEVERTPDAKAAMDKEWKKLVDKACWLTKKAREYKDVIREHQAQGTKAHFGRIFEICSQKGSELPDGDPNKKWKGRSVFQGNRVSDENNDHAIFSELGSSPASMEAGKIIDVFGSQPGYSKQQGDAKQAYTQALFDGVETWVRLPRNRWPKEWDGMNDPVCPLRLALYGHPDSRGLWERHCQQELEKVGWTAVLPEIWQSVFYHAELDLLLVIYVDDFKMAGPEGNLDKGWETINSVIDMDPAELFGRYFGCNHHEQRQVMLSRDDHPFAYVFDKKTNAAAGLAAEPSRTEDYWEIDLELGAAVKHHVYPRKRLYVPTMEDSKNFPGIGSDRITVPDSGEQIEDVVHDNVGAKRKEWWVGSTYFPLVENPDFAQSVAAAAAKKKSKGARSKTEAKREAKQERFKDPSTIEPEVIPAMTKLVNIMTYDMRDFLSSCVDRYCELAGVQRSTLKHVATPFHENRIAKPAAEDEPQGQLQPIASKVLMKILFAARMARWDLLRATQGLASRVTKWSRDCDVAFHRLEPIPILTKFDPELDEIRYGGDANGRSVANLNSLNVHLSPKFKVQL</sequence>
<name>A0A812PWP1_SYMPI</name>
<keyword evidence="4" id="KW-1185">Reference proteome</keyword>
<reference evidence="3" key="1">
    <citation type="submission" date="2021-02" db="EMBL/GenBank/DDBJ databases">
        <authorList>
            <person name="Dougan E. K."/>
            <person name="Rhodes N."/>
            <person name="Thang M."/>
            <person name="Chan C."/>
        </authorList>
    </citation>
    <scope>NUCLEOTIDE SEQUENCE</scope>
</reference>
<evidence type="ECO:0000313" key="4">
    <source>
        <dbReference type="Proteomes" id="UP000649617"/>
    </source>
</evidence>
<dbReference type="OrthoDB" id="447118at2759"/>
<proteinExistence type="predicted"/>
<evidence type="ECO:0000313" key="3">
    <source>
        <dbReference type="EMBL" id="CAE7357742.1"/>
    </source>
</evidence>
<dbReference type="Proteomes" id="UP000649617">
    <property type="component" value="Unassembled WGS sequence"/>
</dbReference>
<keyword evidence="1" id="KW-0175">Coiled coil</keyword>
<feature type="region of interest" description="Disordered" evidence="2">
    <location>
        <begin position="527"/>
        <end position="551"/>
    </location>
</feature>
<evidence type="ECO:0000256" key="1">
    <source>
        <dbReference type="SAM" id="Coils"/>
    </source>
</evidence>
<accession>A0A812PWP1</accession>
<feature type="region of interest" description="Disordered" evidence="2">
    <location>
        <begin position="1"/>
        <end position="69"/>
    </location>
</feature>
<feature type="non-terminal residue" evidence="3">
    <location>
        <position position="712"/>
    </location>
</feature>
<protein>
    <submittedName>
        <fullName evidence="3">GIP protein</fullName>
    </submittedName>
</protein>
<feature type="coiled-coil region" evidence="1">
    <location>
        <begin position="73"/>
        <end position="100"/>
    </location>
</feature>
<dbReference type="EMBL" id="CAJNIZ010014079">
    <property type="protein sequence ID" value="CAE7357742.1"/>
    <property type="molecule type" value="Genomic_DNA"/>
</dbReference>
<organism evidence="3 4">
    <name type="scientific">Symbiodinium pilosum</name>
    <name type="common">Dinoflagellate</name>
    <dbReference type="NCBI Taxonomy" id="2952"/>
    <lineage>
        <taxon>Eukaryota</taxon>
        <taxon>Sar</taxon>
        <taxon>Alveolata</taxon>
        <taxon>Dinophyceae</taxon>
        <taxon>Suessiales</taxon>
        <taxon>Symbiodiniaceae</taxon>
        <taxon>Symbiodinium</taxon>
    </lineage>
</organism>